<comment type="caution">
    <text evidence="3">The sequence shown here is derived from an EMBL/GenBank/DDBJ whole genome shotgun (WGS) entry which is preliminary data.</text>
</comment>
<dbReference type="STRING" id="1509407.A0A0L1IM92"/>
<proteinExistence type="predicted"/>
<dbReference type="AlphaFoldDB" id="A0A0L1IM92"/>
<evidence type="ECO:0000313" key="3">
    <source>
        <dbReference type="EMBL" id="KNG80694.1"/>
    </source>
</evidence>
<gene>
    <name evidence="3" type="ORF">ANOM_011587</name>
</gene>
<feature type="region of interest" description="Disordered" evidence="2">
    <location>
        <begin position="83"/>
        <end position="128"/>
    </location>
</feature>
<feature type="compositionally biased region" description="Polar residues" evidence="2">
    <location>
        <begin position="265"/>
        <end position="275"/>
    </location>
</feature>
<dbReference type="EMBL" id="JNOM01000557">
    <property type="protein sequence ID" value="KNG80694.1"/>
    <property type="molecule type" value="Genomic_DNA"/>
</dbReference>
<evidence type="ECO:0000256" key="1">
    <source>
        <dbReference type="ARBA" id="ARBA00023242"/>
    </source>
</evidence>
<dbReference type="GeneID" id="26813391"/>
<keyword evidence="4" id="KW-1185">Reference proteome</keyword>
<reference evidence="3 4" key="1">
    <citation type="submission" date="2014-06" db="EMBL/GenBank/DDBJ databases">
        <title>The Genome of the Aflatoxigenic Filamentous Fungus Aspergillus nomius.</title>
        <authorList>
            <person name="Moore M.G."/>
            <person name="Shannon B.M."/>
            <person name="Brian M.M."/>
        </authorList>
    </citation>
    <scope>NUCLEOTIDE SEQUENCE [LARGE SCALE GENOMIC DNA]</scope>
    <source>
        <strain evidence="3 4">NRRL 13137</strain>
    </source>
</reference>
<evidence type="ECO:0000256" key="2">
    <source>
        <dbReference type="SAM" id="MobiDB-lite"/>
    </source>
</evidence>
<feature type="region of interest" description="Disordered" evidence="2">
    <location>
        <begin position="1"/>
        <end position="67"/>
    </location>
</feature>
<dbReference type="RefSeq" id="XP_015401617.1">
    <property type="nucleotide sequence ID" value="XM_015556843.1"/>
</dbReference>
<evidence type="ECO:0000313" key="4">
    <source>
        <dbReference type="Proteomes" id="UP000037505"/>
    </source>
</evidence>
<dbReference type="GO" id="GO:0060962">
    <property type="term" value="P:regulation of ribosomal protein gene transcription by RNA polymerase II"/>
    <property type="evidence" value="ECO:0007669"/>
    <property type="project" value="InterPro"/>
</dbReference>
<dbReference type="Proteomes" id="UP000037505">
    <property type="component" value="Unassembled WGS sequence"/>
</dbReference>
<feature type="compositionally biased region" description="Polar residues" evidence="2">
    <location>
        <begin position="85"/>
        <end position="117"/>
    </location>
</feature>
<dbReference type="PANTHER" id="PTHR21712">
    <property type="entry name" value="PRE-RRNA-PROCESSING PROTEIN FHL1"/>
    <property type="match status" value="1"/>
</dbReference>
<dbReference type="PANTHER" id="PTHR21712:SF29">
    <property type="entry name" value="PRE-RRNA-PROCESSING PROTEIN FHL1"/>
    <property type="match status" value="1"/>
</dbReference>
<sequence length="311" mass="33482">MSSSQTMTAPAVGHRPPDAGPNMSSIYDYGRSQQPDDHRSPSPPSDSAIRALNDSAPDPPRCSFQWPGFSLRHDALVDRRACGNTAMSSDPTGGQDQIPANSNELPESQQEQKNSDQPPEVPFSNPEEDLSISLKHADPSEGLTDPLLFSKSGLDHSDLFTPFDITGAAKDPFEALQQNEMLTAAYLSQSADLSALGYSGGHLQDTGSIAGSEPRIQAFAKLEFDDGHFYCNTYSFILGRDVRAARAAHQRELQVRQAMRHSRAKSSSGGNTSHTPIRMKPEGSGMIGSVVSDRGGIMGFDPDVPPIFLPV</sequence>
<keyword evidence="1" id="KW-0539">Nucleus</keyword>
<protein>
    <submittedName>
        <fullName evidence="3">Forkhead domain protein</fullName>
    </submittedName>
</protein>
<accession>A0A0L1IM92</accession>
<dbReference type="GO" id="GO:0005634">
    <property type="term" value="C:nucleus"/>
    <property type="evidence" value="ECO:0007669"/>
    <property type="project" value="TreeGrafter"/>
</dbReference>
<dbReference type="InterPro" id="IPR045178">
    <property type="entry name" value="Fhl1/FHA1"/>
</dbReference>
<feature type="region of interest" description="Disordered" evidence="2">
    <location>
        <begin position="257"/>
        <end position="285"/>
    </location>
</feature>
<dbReference type="GO" id="GO:0043565">
    <property type="term" value="F:sequence-specific DNA binding"/>
    <property type="evidence" value="ECO:0007669"/>
    <property type="project" value="TreeGrafter"/>
</dbReference>
<organism evidence="3 4">
    <name type="scientific">Aspergillus nomiae NRRL (strain ATCC 15546 / NRRL 13137 / CBS 260.88 / M93)</name>
    <dbReference type="NCBI Taxonomy" id="1509407"/>
    <lineage>
        <taxon>Eukaryota</taxon>
        <taxon>Fungi</taxon>
        <taxon>Dikarya</taxon>
        <taxon>Ascomycota</taxon>
        <taxon>Pezizomycotina</taxon>
        <taxon>Eurotiomycetes</taxon>
        <taxon>Eurotiomycetidae</taxon>
        <taxon>Eurotiales</taxon>
        <taxon>Aspergillaceae</taxon>
        <taxon>Aspergillus</taxon>
        <taxon>Aspergillus subgen. Circumdati</taxon>
    </lineage>
</organism>
<name>A0A0L1IM92_ASPN3</name>